<accession>A0A6P0CJ16</accession>
<dbReference type="Pfam" id="PF04972">
    <property type="entry name" value="BON"/>
    <property type="match status" value="3"/>
</dbReference>
<gene>
    <name evidence="2" type="ORF">GV827_21965</name>
</gene>
<evidence type="ECO:0000259" key="1">
    <source>
        <dbReference type="PROSITE" id="PS50914"/>
    </source>
</evidence>
<dbReference type="Proteomes" id="UP000468591">
    <property type="component" value="Unassembled WGS sequence"/>
</dbReference>
<dbReference type="InterPro" id="IPR007055">
    <property type="entry name" value="BON_dom"/>
</dbReference>
<feature type="domain" description="BON" evidence="1">
    <location>
        <begin position="179"/>
        <end position="247"/>
    </location>
</feature>
<comment type="caution">
    <text evidence="2">The sequence shown here is derived from an EMBL/GenBank/DDBJ whole genome shotgun (WGS) entry which is preliminary data.</text>
</comment>
<name>A0A6P0CJ16_9RHOB</name>
<sequence>MSGKEMNTVQSLIADLRKRFAAERRLGGSFRPDCLKIEADGALILEGEVDRVGQKKIALEVAAAHPGIDAIIDRLHVRPAEQLSDAAIRMRLREAYARDPSLAGLSITETTGAATSRNISQPDNETGTLEYAVSDGIVTLNGSTSDLAIKRYIGVLAWWVPGTRDVINGIVAASDESDGPDRIADAVRVVLEKDPYIDAAQVKVGVRLRTVRLTGMLPSAEQARMAENDAWYVFGVDDVLNEIETPE</sequence>
<dbReference type="InterPro" id="IPR051686">
    <property type="entry name" value="Lipoprotein_DolP"/>
</dbReference>
<keyword evidence="3" id="KW-1185">Reference proteome</keyword>
<dbReference type="Gene3D" id="3.30.1340.30">
    <property type="match status" value="1"/>
</dbReference>
<evidence type="ECO:0000313" key="2">
    <source>
        <dbReference type="EMBL" id="NEK25036.1"/>
    </source>
</evidence>
<protein>
    <submittedName>
        <fullName evidence="2">BON domain-containing protein</fullName>
    </submittedName>
</protein>
<reference evidence="2 3" key="1">
    <citation type="submission" date="2020-01" db="EMBL/GenBank/DDBJ databases">
        <title>Sulfitobacter sediminilitoris sp. nov., isolated from a tidal flat.</title>
        <authorList>
            <person name="Park S."/>
            <person name="Yoon J.-H."/>
        </authorList>
    </citation>
    <scope>NUCLEOTIDE SEQUENCE [LARGE SCALE GENOMIC DNA]</scope>
    <source>
        <strain evidence="2 3">JBTF-M27</strain>
    </source>
</reference>
<dbReference type="RefSeq" id="WP_164356255.1">
    <property type="nucleotide sequence ID" value="NZ_JAABNT010000033.1"/>
</dbReference>
<proteinExistence type="predicted"/>
<dbReference type="PANTHER" id="PTHR34606">
    <property type="entry name" value="BON DOMAIN-CONTAINING PROTEIN"/>
    <property type="match status" value="1"/>
</dbReference>
<dbReference type="PROSITE" id="PS50914">
    <property type="entry name" value="BON"/>
    <property type="match status" value="1"/>
</dbReference>
<organism evidence="2 3">
    <name type="scientific">Sulfitobacter sediminilitoris</name>
    <dbReference type="NCBI Taxonomy" id="2698830"/>
    <lineage>
        <taxon>Bacteria</taxon>
        <taxon>Pseudomonadati</taxon>
        <taxon>Pseudomonadota</taxon>
        <taxon>Alphaproteobacteria</taxon>
        <taxon>Rhodobacterales</taxon>
        <taxon>Roseobacteraceae</taxon>
        <taxon>Sulfitobacter</taxon>
    </lineage>
</organism>
<dbReference type="EMBL" id="JAABNT010000033">
    <property type="protein sequence ID" value="NEK25036.1"/>
    <property type="molecule type" value="Genomic_DNA"/>
</dbReference>
<dbReference type="AlphaFoldDB" id="A0A6P0CJ16"/>
<dbReference type="PANTHER" id="PTHR34606:SF15">
    <property type="entry name" value="BON DOMAIN-CONTAINING PROTEIN"/>
    <property type="match status" value="1"/>
</dbReference>
<evidence type="ECO:0000313" key="3">
    <source>
        <dbReference type="Proteomes" id="UP000468591"/>
    </source>
</evidence>